<accession>A0A6G1LLQ4</accession>
<dbReference type="AlphaFoldDB" id="A0A6G1LLQ4"/>
<dbReference type="Proteomes" id="UP000799436">
    <property type="component" value="Unassembled WGS sequence"/>
</dbReference>
<name>A0A6G1LLQ4_9PEZI</name>
<evidence type="ECO:0000256" key="1">
    <source>
        <dbReference type="SAM" id="SignalP"/>
    </source>
</evidence>
<evidence type="ECO:0000313" key="3">
    <source>
        <dbReference type="Proteomes" id="UP000799436"/>
    </source>
</evidence>
<reference evidence="2" key="1">
    <citation type="journal article" date="2020" name="Stud. Mycol.">
        <title>101 Dothideomycetes genomes: a test case for predicting lifestyles and emergence of pathogens.</title>
        <authorList>
            <person name="Haridas S."/>
            <person name="Albert R."/>
            <person name="Binder M."/>
            <person name="Bloem J."/>
            <person name="Labutti K."/>
            <person name="Salamov A."/>
            <person name="Andreopoulos B."/>
            <person name="Baker S."/>
            <person name="Barry K."/>
            <person name="Bills G."/>
            <person name="Bluhm B."/>
            <person name="Cannon C."/>
            <person name="Castanera R."/>
            <person name="Culley D."/>
            <person name="Daum C."/>
            <person name="Ezra D."/>
            <person name="Gonzalez J."/>
            <person name="Henrissat B."/>
            <person name="Kuo A."/>
            <person name="Liang C."/>
            <person name="Lipzen A."/>
            <person name="Lutzoni F."/>
            <person name="Magnuson J."/>
            <person name="Mondo S."/>
            <person name="Nolan M."/>
            <person name="Ohm R."/>
            <person name="Pangilinan J."/>
            <person name="Park H.-J."/>
            <person name="Ramirez L."/>
            <person name="Alfaro M."/>
            <person name="Sun H."/>
            <person name="Tritt A."/>
            <person name="Yoshinaga Y."/>
            <person name="Zwiers L.-H."/>
            <person name="Turgeon B."/>
            <person name="Goodwin S."/>
            <person name="Spatafora J."/>
            <person name="Crous P."/>
            <person name="Grigoriev I."/>
        </authorList>
    </citation>
    <scope>NUCLEOTIDE SEQUENCE</scope>
    <source>
        <strain evidence="2">CBS 116005</strain>
    </source>
</reference>
<evidence type="ECO:0000313" key="2">
    <source>
        <dbReference type="EMBL" id="KAF2773550.1"/>
    </source>
</evidence>
<feature type="chain" id="PRO_5026114319" description="CBM1 domain-containing protein" evidence="1">
    <location>
        <begin position="21"/>
        <end position="55"/>
    </location>
</feature>
<protein>
    <recommendedName>
        <fullName evidence="4">CBM1 domain-containing protein</fullName>
    </recommendedName>
</protein>
<keyword evidence="1" id="KW-0732">Signal</keyword>
<evidence type="ECO:0008006" key="4">
    <source>
        <dbReference type="Google" id="ProtNLM"/>
    </source>
</evidence>
<feature type="signal peptide" evidence="1">
    <location>
        <begin position="1"/>
        <end position="20"/>
    </location>
</feature>
<dbReference type="OrthoDB" id="10286363at2759"/>
<dbReference type="EMBL" id="ML995810">
    <property type="protein sequence ID" value="KAF2773550.1"/>
    <property type="molecule type" value="Genomic_DNA"/>
</dbReference>
<sequence length="55" mass="6150">MLFRSIVLTAIALLSSKAYSTCVHDPPGTPCTWGPDDNWQYFSGHCKYGNCQRDP</sequence>
<gene>
    <name evidence="2" type="ORF">EJ03DRAFT_347531</name>
</gene>
<keyword evidence="3" id="KW-1185">Reference proteome</keyword>
<organism evidence="2 3">
    <name type="scientific">Teratosphaeria nubilosa</name>
    <dbReference type="NCBI Taxonomy" id="161662"/>
    <lineage>
        <taxon>Eukaryota</taxon>
        <taxon>Fungi</taxon>
        <taxon>Dikarya</taxon>
        <taxon>Ascomycota</taxon>
        <taxon>Pezizomycotina</taxon>
        <taxon>Dothideomycetes</taxon>
        <taxon>Dothideomycetidae</taxon>
        <taxon>Mycosphaerellales</taxon>
        <taxon>Teratosphaeriaceae</taxon>
        <taxon>Teratosphaeria</taxon>
    </lineage>
</organism>
<proteinExistence type="predicted"/>